<dbReference type="RefSeq" id="WP_090208086.1">
    <property type="nucleotide sequence ID" value="NZ_FOFO01000022.1"/>
</dbReference>
<dbReference type="NCBIfam" id="NF003828">
    <property type="entry name" value="PRK05416.1"/>
    <property type="match status" value="1"/>
</dbReference>
<reference evidence="7 8" key="1">
    <citation type="submission" date="2016-10" db="EMBL/GenBank/DDBJ databases">
        <authorList>
            <person name="de Groot N.N."/>
        </authorList>
    </citation>
    <scope>NUCLEOTIDE SEQUENCE [LARGE SCALE GENOMIC DNA]</scope>
    <source>
        <strain evidence="7 8">B7-7</strain>
    </source>
</reference>
<dbReference type="Pfam" id="PF03668">
    <property type="entry name" value="RapZ-like_N"/>
    <property type="match status" value="1"/>
</dbReference>
<dbReference type="InterPro" id="IPR053931">
    <property type="entry name" value="RapZ_C"/>
</dbReference>
<protein>
    <submittedName>
        <fullName evidence="7">UPF0042 nucleotide-binding protein</fullName>
    </submittedName>
</protein>
<dbReference type="PIRSF" id="PIRSF005052">
    <property type="entry name" value="P-loopkin"/>
    <property type="match status" value="1"/>
</dbReference>
<evidence type="ECO:0000313" key="8">
    <source>
        <dbReference type="Proteomes" id="UP000199496"/>
    </source>
</evidence>
<name>A0A1H9EN68_9GAMM</name>
<proteinExistence type="inferred from homology"/>
<dbReference type="PANTHER" id="PTHR30448:SF0">
    <property type="entry name" value="RNASE ADAPTER PROTEIN RAPZ"/>
    <property type="match status" value="1"/>
</dbReference>
<dbReference type="SUPFAM" id="SSF52540">
    <property type="entry name" value="P-loop containing nucleoside triphosphate hydrolases"/>
    <property type="match status" value="1"/>
</dbReference>
<dbReference type="InterPro" id="IPR053930">
    <property type="entry name" value="RapZ-like_N"/>
</dbReference>
<evidence type="ECO:0000256" key="2">
    <source>
        <dbReference type="ARBA" id="ARBA00022840"/>
    </source>
</evidence>
<evidence type="ECO:0000256" key="1">
    <source>
        <dbReference type="ARBA" id="ARBA00022741"/>
    </source>
</evidence>
<feature type="binding site" evidence="4">
    <location>
        <begin position="8"/>
        <end position="15"/>
    </location>
    <ligand>
        <name>ATP</name>
        <dbReference type="ChEBI" id="CHEBI:30616"/>
    </ligand>
</feature>
<evidence type="ECO:0000313" key="7">
    <source>
        <dbReference type="EMBL" id="SEQ27065.1"/>
    </source>
</evidence>
<dbReference type="PANTHER" id="PTHR30448">
    <property type="entry name" value="RNASE ADAPTER PROTEIN RAPZ"/>
    <property type="match status" value="1"/>
</dbReference>
<feature type="domain" description="RapZ C-terminal" evidence="6">
    <location>
        <begin position="166"/>
        <end position="285"/>
    </location>
</feature>
<keyword evidence="8" id="KW-1185">Reference proteome</keyword>
<keyword evidence="1 4" id="KW-0547">Nucleotide-binding</keyword>
<gene>
    <name evidence="7" type="ORF">SAMN05421693_12234</name>
</gene>
<dbReference type="InterPro" id="IPR005337">
    <property type="entry name" value="RapZ-like"/>
</dbReference>
<organism evidence="7 8">
    <name type="scientific">Ectothiorhodospira magna</name>
    <dbReference type="NCBI Taxonomy" id="867345"/>
    <lineage>
        <taxon>Bacteria</taxon>
        <taxon>Pseudomonadati</taxon>
        <taxon>Pseudomonadota</taxon>
        <taxon>Gammaproteobacteria</taxon>
        <taxon>Chromatiales</taxon>
        <taxon>Ectothiorhodospiraceae</taxon>
        <taxon>Ectothiorhodospira</taxon>
    </lineage>
</organism>
<keyword evidence="2 4" id="KW-0067">ATP-binding</keyword>
<feature type="domain" description="RapZ-like N-terminal" evidence="5">
    <location>
        <begin position="1"/>
        <end position="158"/>
    </location>
</feature>
<dbReference type="Proteomes" id="UP000199496">
    <property type="component" value="Unassembled WGS sequence"/>
</dbReference>
<evidence type="ECO:0000256" key="4">
    <source>
        <dbReference type="HAMAP-Rule" id="MF_00636"/>
    </source>
</evidence>
<evidence type="ECO:0000259" key="5">
    <source>
        <dbReference type="Pfam" id="PF03668"/>
    </source>
</evidence>
<dbReference type="Pfam" id="PF22740">
    <property type="entry name" value="PapZ_C"/>
    <property type="match status" value="1"/>
</dbReference>
<dbReference type="HAMAP" id="MF_00636">
    <property type="entry name" value="RapZ_like"/>
    <property type="match status" value="1"/>
</dbReference>
<dbReference type="Gene3D" id="3.40.50.300">
    <property type="entry name" value="P-loop containing nucleotide triphosphate hydrolases"/>
    <property type="match status" value="1"/>
</dbReference>
<feature type="binding site" evidence="4">
    <location>
        <begin position="60"/>
        <end position="63"/>
    </location>
    <ligand>
        <name>GTP</name>
        <dbReference type="ChEBI" id="CHEBI:37565"/>
    </ligand>
</feature>
<accession>A0A1H9EN68</accession>
<dbReference type="EMBL" id="FOFO01000022">
    <property type="protein sequence ID" value="SEQ27065.1"/>
    <property type="molecule type" value="Genomic_DNA"/>
</dbReference>
<dbReference type="InterPro" id="IPR027417">
    <property type="entry name" value="P-loop_NTPase"/>
</dbReference>
<evidence type="ECO:0000256" key="3">
    <source>
        <dbReference type="ARBA" id="ARBA00023134"/>
    </source>
</evidence>
<dbReference type="GO" id="GO:0005524">
    <property type="term" value="F:ATP binding"/>
    <property type="evidence" value="ECO:0007669"/>
    <property type="project" value="UniProtKB-UniRule"/>
</dbReference>
<dbReference type="AlphaFoldDB" id="A0A1H9EN68"/>
<sequence>MKLIIVSGLSGSGKTVALHALEDAGHYCIDNLHLELLPAVVNQLRQSPHAGYGEAAVGIDARSGIESLDQFSRIVDEIRAMGVELQIIFLYAELATLLRRFSETRRRHPLARQGIPLMEAINLERDLLAVIANQADLAIDTTRSNVHQLSQSIRERVRQAGRQGLSLLIQSFGFKYGSPVDSDFVFDVRCLPNPHWQPGLSALTGKDQAVIDFLEKQPMVAAMQTTLRDFLHTWIPRFEADNRSYLTVSIGCTGGRHRSVYLTERLARHFHEYHGDGVTARHRELS</sequence>
<dbReference type="STRING" id="867345.SAMN05421693_12234"/>
<dbReference type="OrthoDB" id="9784461at2"/>
<dbReference type="GO" id="GO:0005525">
    <property type="term" value="F:GTP binding"/>
    <property type="evidence" value="ECO:0007669"/>
    <property type="project" value="UniProtKB-UniRule"/>
</dbReference>
<evidence type="ECO:0000259" key="6">
    <source>
        <dbReference type="Pfam" id="PF22740"/>
    </source>
</evidence>
<keyword evidence="3 4" id="KW-0342">GTP-binding</keyword>